<name>A0ABP7MDD4_9ACTN</name>
<proteinExistence type="predicted"/>
<evidence type="ECO:0000313" key="1">
    <source>
        <dbReference type="EMBL" id="GAA3918277.1"/>
    </source>
</evidence>
<sequence length="191" mass="21412">MWQRDEANGHEGTVGVLLEDGTEPGPVYFDSASGSAFYESTDWWVYNGTLRAPTAERMRARCTCGWRGQNTYPIDWNRVQSHRPFAYDTSGPEADWETHMDDVAARTVPVPEDVARLLSQIRRQLEDIEDEQPLVALRIVGELEAIISSAGPYAARTATAEIPMPRIAEALGMTEKAALSRLYRYASPLRH</sequence>
<reference evidence="2" key="1">
    <citation type="journal article" date="2019" name="Int. J. Syst. Evol. Microbiol.">
        <title>The Global Catalogue of Microorganisms (GCM) 10K type strain sequencing project: providing services to taxonomists for standard genome sequencing and annotation.</title>
        <authorList>
            <consortium name="The Broad Institute Genomics Platform"/>
            <consortium name="The Broad Institute Genome Sequencing Center for Infectious Disease"/>
            <person name="Wu L."/>
            <person name="Ma J."/>
        </authorList>
    </citation>
    <scope>NUCLEOTIDE SEQUENCE [LARGE SCALE GENOMIC DNA]</scope>
    <source>
        <strain evidence="2">JCM 16956</strain>
    </source>
</reference>
<gene>
    <name evidence="1" type="ORF">GCM10022244_29380</name>
</gene>
<organism evidence="1 2">
    <name type="scientific">Streptomyces gulbargensis</name>
    <dbReference type="NCBI Taxonomy" id="364901"/>
    <lineage>
        <taxon>Bacteria</taxon>
        <taxon>Bacillati</taxon>
        <taxon>Actinomycetota</taxon>
        <taxon>Actinomycetes</taxon>
        <taxon>Kitasatosporales</taxon>
        <taxon>Streptomycetaceae</taxon>
        <taxon>Streptomyces</taxon>
    </lineage>
</organism>
<dbReference type="Proteomes" id="UP001501000">
    <property type="component" value="Unassembled WGS sequence"/>
</dbReference>
<keyword evidence="2" id="KW-1185">Reference proteome</keyword>
<evidence type="ECO:0000313" key="2">
    <source>
        <dbReference type="Proteomes" id="UP001501000"/>
    </source>
</evidence>
<protein>
    <submittedName>
        <fullName evidence="1">Uncharacterized protein</fullName>
    </submittedName>
</protein>
<comment type="caution">
    <text evidence="1">The sequence shown here is derived from an EMBL/GenBank/DDBJ whole genome shotgun (WGS) entry which is preliminary data.</text>
</comment>
<dbReference type="EMBL" id="BAABAJ010000008">
    <property type="protein sequence ID" value="GAA3918277.1"/>
    <property type="molecule type" value="Genomic_DNA"/>
</dbReference>
<accession>A0ABP7MDD4</accession>
<dbReference type="RefSeq" id="WP_345282626.1">
    <property type="nucleotide sequence ID" value="NZ_BAABAJ010000008.1"/>
</dbReference>